<keyword evidence="3" id="KW-0067">ATP-binding</keyword>
<dbReference type="GO" id="GO:0005886">
    <property type="term" value="C:plasma membrane"/>
    <property type="evidence" value="ECO:0007669"/>
    <property type="project" value="TreeGrafter"/>
</dbReference>
<proteinExistence type="inferred from homology"/>
<evidence type="ECO:0000313" key="6">
    <source>
        <dbReference type="Proteomes" id="UP000231152"/>
    </source>
</evidence>
<reference evidence="5 6" key="1">
    <citation type="submission" date="2017-09" db="EMBL/GenBank/DDBJ databases">
        <title>Depth-based differentiation of microbial function through sediment-hosted aquifers and enrichment of novel symbionts in the deep terrestrial subsurface.</title>
        <authorList>
            <person name="Probst A.J."/>
            <person name="Ladd B."/>
            <person name="Jarett J.K."/>
            <person name="Geller-Mcgrath D.E."/>
            <person name="Sieber C.M."/>
            <person name="Emerson J.B."/>
            <person name="Anantharaman K."/>
            <person name="Thomas B.C."/>
            <person name="Malmstrom R."/>
            <person name="Stieglmeier M."/>
            <person name="Klingl A."/>
            <person name="Woyke T."/>
            <person name="Ryan C.M."/>
            <person name="Banfield J.F."/>
        </authorList>
    </citation>
    <scope>NUCLEOTIDE SEQUENCE [LARGE SCALE GENOMIC DNA]</scope>
    <source>
        <strain evidence="5">CG10_big_fil_rev_8_21_14_0_10_48_11</strain>
    </source>
</reference>
<dbReference type="InterPro" id="IPR001482">
    <property type="entry name" value="T2SS/T4SS_dom"/>
</dbReference>
<dbReference type="GO" id="GO:0016887">
    <property type="term" value="F:ATP hydrolysis activity"/>
    <property type="evidence" value="ECO:0007669"/>
    <property type="project" value="TreeGrafter"/>
</dbReference>
<evidence type="ECO:0000313" key="5">
    <source>
        <dbReference type="EMBL" id="PJE75739.1"/>
    </source>
</evidence>
<dbReference type="InterPro" id="IPR027417">
    <property type="entry name" value="P-loop_NTPase"/>
</dbReference>
<dbReference type="Proteomes" id="UP000231152">
    <property type="component" value="Unassembled WGS sequence"/>
</dbReference>
<name>A0A2M8LE60_9BACT</name>
<comment type="caution">
    <text evidence="5">The sequence shown here is derived from an EMBL/GenBank/DDBJ whole genome shotgun (WGS) entry which is preliminary data.</text>
</comment>
<dbReference type="Gene3D" id="3.30.450.90">
    <property type="match status" value="1"/>
</dbReference>
<evidence type="ECO:0000256" key="2">
    <source>
        <dbReference type="ARBA" id="ARBA00022741"/>
    </source>
</evidence>
<organism evidence="5 6">
    <name type="scientific">Candidatus Uhrbacteria bacterium CG10_big_fil_rev_8_21_14_0_10_48_11</name>
    <dbReference type="NCBI Taxonomy" id="1975037"/>
    <lineage>
        <taxon>Bacteria</taxon>
        <taxon>Candidatus Uhriibacteriota</taxon>
    </lineage>
</organism>
<evidence type="ECO:0000256" key="3">
    <source>
        <dbReference type="ARBA" id="ARBA00022840"/>
    </source>
</evidence>
<dbReference type="Gene3D" id="3.40.50.300">
    <property type="entry name" value="P-loop containing nucleotide triphosphate hydrolases"/>
    <property type="match status" value="1"/>
</dbReference>
<dbReference type="PANTHER" id="PTHR30258:SF2">
    <property type="entry name" value="COMG OPERON PROTEIN 1"/>
    <property type="match status" value="1"/>
</dbReference>
<accession>A0A2M8LE60</accession>
<dbReference type="EMBL" id="PFET01000010">
    <property type="protein sequence ID" value="PJE75739.1"/>
    <property type="molecule type" value="Genomic_DNA"/>
</dbReference>
<sequence length="567" mass="61709">MAASGFGGGQKLSDLSSANAAQKLTDKLRSLRFQSKEVEVQAEASSSGLPYFNLEGFPINPESLGLITEEEARSLGLVCFWFSIDDMRLGSVNPMSSAVQKKVAELAAAHHTTPKLYFISFESLRIALAAYSRVPKVRNHHAGVEVTAKDIAKHTAEIATLKELGPQLENVSTTEVVTTAIAGALQTKASDIHVEAEEKSVALRYRIDGVLYPVATIKREVYKKLVARIKLLAGLKINVSDKPQDGRFTIRQTKGKVDVRVSTLPTAHGESIVMRLLTWDEKRVSFEELGLTGEAYEALAKELAKPNGMILSTGPTGSGKTTTLYAILIKLKKTQNKIITLEDPIEYELPGVNQSQVEEERSYTFAAGLRSILRQDPNIIMLGEIRDRETADIAANAALTGHLVLSTLHTNNAAGAIPRLLNIGLRRFLIPPALNAVIGQRLVRRLCPSCKKPATFEADVQKRLDAVIAGLPDKEKQRLPKKVSFFTGSGCDKCQGLGYKGQIGIFEILVMNHAIADSILGPDEVSESNISALARKNGMLTMIEDGVLKAISGITSIEEVFRVTKEE</sequence>
<dbReference type="AlphaFoldDB" id="A0A2M8LE60"/>
<evidence type="ECO:0000256" key="1">
    <source>
        <dbReference type="ARBA" id="ARBA00006611"/>
    </source>
</evidence>
<comment type="similarity">
    <text evidence="1">Belongs to the GSP E family.</text>
</comment>
<gene>
    <name evidence="5" type="ORF">COV04_03175</name>
</gene>
<evidence type="ECO:0000259" key="4">
    <source>
        <dbReference type="Pfam" id="PF00437"/>
    </source>
</evidence>
<dbReference type="Pfam" id="PF00437">
    <property type="entry name" value="T2SSE"/>
    <property type="match status" value="1"/>
</dbReference>
<dbReference type="CDD" id="cd01129">
    <property type="entry name" value="PulE-GspE-like"/>
    <property type="match status" value="1"/>
</dbReference>
<dbReference type="PANTHER" id="PTHR30258">
    <property type="entry name" value="TYPE II SECRETION SYSTEM PROTEIN GSPE-RELATED"/>
    <property type="match status" value="1"/>
</dbReference>
<dbReference type="SUPFAM" id="SSF52540">
    <property type="entry name" value="P-loop containing nucleoside triphosphate hydrolases"/>
    <property type="match status" value="1"/>
</dbReference>
<protein>
    <recommendedName>
        <fullName evidence="4">Bacterial type II secretion system protein E domain-containing protein</fullName>
    </recommendedName>
</protein>
<feature type="domain" description="Bacterial type II secretion system protein E" evidence="4">
    <location>
        <begin position="174"/>
        <end position="562"/>
    </location>
</feature>
<keyword evidence="2" id="KW-0547">Nucleotide-binding</keyword>
<dbReference type="GO" id="GO:0005524">
    <property type="term" value="F:ATP binding"/>
    <property type="evidence" value="ECO:0007669"/>
    <property type="project" value="UniProtKB-KW"/>
</dbReference>